<name>A0A936ZTW9_9FLAO</name>
<organism evidence="1 2">
    <name type="scientific">Aquimarina mytili</name>
    <dbReference type="NCBI Taxonomy" id="874423"/>
    <lineage>
        <taxon>Bacteria</taxon>
        <taxon>Pseudomonadati</taxon>
        <taxon>Bacteroidota</taxon>
        <taxon>Flavobacteriia</taxon>
        <taxon>Flavobacteriales</taxon>
        <taxon>Flavobacteriaceae</taxon>
        <taxon>Aquimarina</taxon>
    </lineage>
</organism>
<accession>A0A936ZTW9</accession>
<dbReference type="EMBL" id="JAERQJ010000008">
    <property type="protein sequence ID" value="MBL0685337.1"/>
    <property type="molecule type" value="Genomic_DNA"/>
</dbReference>
<proteinExistence type="predicted"/>
<gene>
    <name evidence="1" type="ORF">JJQ60_17520</name>
</gene>
<comment type="caution">
    <text evidence="1">The sequence shown here is derived from an EMBL/GenBank/DDBJ whole genome shotgun (WGS) entry which is preliminary data.</text>
</comment>
<evidence type="ECO:0000313" key="2">
    <source>
        <dbReference type="Proteomes" id="UP000651057"/>
    </source>
</evidence>
<evidence type="ECO:0000313" key="1">
    <source>
        <dbReference type="EMBL" id="MBL0685337.1"/>
    </source>
</evidence>
<dbReference type="RefSeq" id="WP_201923351.1">
    <property type="nucleotide sequence ID" value="NZ_BAABAX010000002.1"/>
</dbReference>
<reference evidence="1" key="1">
    <citation type="submission" date="2021-01" db="EMBL/GenBank/DDBJ databases">
        <authorList>
            <person name="Zhong Y.L."/>
        </authorList>
    </citation>
    <scope>NUCLEOTIDE SEQUENCE</scope>
    <source>
        <strain evidence="1">KCTC 23302</strain>
    </source>
</reference>
<dbReference type="InterPro" id="IPR058238">
    <property type="entry name" value="Lant_leader_dom"/>
</dbReference>
<keyword evidence="2" id="KW-1185">Reference proteome</keyword>
<sequence length="49" mass="5194">MKKQSSKKLSLDKIKVTKLNSTKMTQVKGGNGSGDCDVAGGTIYSQNCD</sequence>
<dbReference type="NCBIfam" id="NF038153">
    <property type="entry name" value="lant_leader_L1a"/>
    <property type="match status" value="1"/>
</dbReference>
<dbReference type="Proteomes" id="UP000651057">
    <property type="component" value="Unassembled WGS sequence"/>
</dbReference>
<dbReference type="AlphaFoldDB" id="A0A936ZTW9"/>
<protein>
    <submittedName>
        <fullName evidence="1">Class I lanthipeptide</fullName>
    </submittedName>
</protein>